<keyword evidence="5 14" id="KW-0489">Methyltransferase</keyword>
<reference evidence="14 15" key="1">
    <citation type="submission" date="2016-04" db="EMBL/GenBank/DDBJ databases">
        <title>A degradative enzymes factory behind the ericoid mycorrhizal symbiosis.</title>
        <authorList>
            <consortium name="DOE Joint Genome Institute"/>
            <person name="Martino E."/>
            <person name="Morin E."/>
            <person name="Grelet G."/>
            <person name="Kuo A."/>
            <person name="Kohler A."/>
            <person name="Daghino S."/>
            <person name="Barry K."/>
            <person name="Choi C."/>
            <person name="Cichocki N."/>
            <person name="Clum A."/>
            <person name="Copeland A."/>
            <person name="Hainaut M."/>
            <person name="Haridas S."/>
            <person name="Labutti K."/>
            <person name="Lindquist E."/>
            <person name="Lipzen A."/>
            <person name="Khouja H.-R."/>
            <person name="Murat C."/>
            <person name="Ohm R."/>
            <person name="Olson A."/>
            <person name="Spatafora J."/>
            <person name="Veneault-Fourrey C."/>
            <person name="Henrissat B."/>
            <person name="Grigoriev I."/>
            <person name="Martin F."/>
            <person name="Perotto S."/>
        </authorList>
    </citation>
    <scope>NUCLEOTIDE SEQUENCE [LARGE SCALE GENOMIC DNA]</scope>
    <source>
        <strain evidence="14 15">E</strain>
    </source>
</reference>
<evidence type="ECO:0000256" key="7">
    <source>
        <dbReference type="ARBA" id="ARBA00022763"/>
    </source>
</evidence>
<proteinExistence type="inferred from homology"/>
<keyword evidence="6 14" id="KW-0808">Transferase</keyword>
<dbReference type="Pfam" id="PF01035">
    <property type="entry name" value="DNA_binding_1"/>
    <property type="match status" value="1"/>
</dbReference>
<dbReference type="InterPro" id="IPR014048">
    <property type="entry name" value="MethylDNA_cys_MeTrfase_DNA-bd"/>
</dbReference>
<dbReference type="GO" id="GO:0003908">
    <property type="term" value="F:methylated-DNA-[protein]-cysteine S-methyltransferase activity"/>
    <property type="evidence" value="ECO:0007669"/>
    <property type="project" value="UniProtKB-EC"/>
</dbReference>
<feature type="domain" description="Methylated-DNA-[protein]-cysteine S-methyltransferase DNA binding" evidence="13">
    <location>
        <begin position="197"/>
        <end position="285"/>
    </location>
</feature>
<evidence type="ECO:0000256" key="11">
    <source>
        <dbReference type="ARBA" id="ARBA00049348"/>
    </source>
</evidence>
<evidence type="ECO:0000256" key="10">
    <source>
        <dbReference type="ARBA" id="ARBA00031621"/>
    </source>
</evidence>
<evidence type="ECO:0000313" key="15">
    <source>
        <dbReference type="Proteomes" id="UP000235371"/>
    </source>
</evidence>
<evidence type="ECO:0000256" key="4">
    <source>
        <dbReference type="ARBA" id="ARBA00015377"/>
    </source>
</evidence>
<dbReference type="EC" id="2.1.1.63" evidence="3"/>
<evidence type="ECO:0000256" key="1">
    <source>
        <dbReference type="ARBA" id="ARBA00001286"/>
    </source>
</evidence>
<keyword evidence="7" id="KW-0227">DNA damage</keyword>
<dbReference type="InParanoid" id="A0A2J6SV82"/>
<dbReference type="Gene3D" id="1.10.10.10">
    <property type="entry name" value="Winged helix-like DNA-binding domain superfamily/Winged helix DNA-binding domain"/>
    <property type="match status" value="1"/>
</dbReference>
<evidence type="ECO:0000313" key="14">
    <source>
        <dbReference type="EMBL" id="PMD54681.1"/>
    </source>
</evidence>
<dbReference type="SUPFAM" id="SSF46767">
    <property type="entry name" value="Methylated DNA-protein cysteine methyltransferase, C-terminal domain"/>
    <property type="match status" value="1"/>
</dbReference>
<dbReference type="STRING" id="1095630.A0A2J6SV82"/>
<evidence type="ECO:0000256" key="5">
    <source>
        <dbReference type="ARBA" id="ARBA00022603"/>
    </source>
</evidence>
<dbReference type="InterPro" id="IPR036388">
    <property type="entry name" value="WH-like_DNA-bd_sf"/>
</dbReference>
<comment type="catalytic activity">
    <reaction evidence="11">
        <text>a 6-O-methyl-2'-deoxyguanosine in DNA + L-cysteinyl-[protein] = S-methyl-L-cysteinyl-[protein] + a 2'-deoxyguanosine in DNA</text>
        <dbReference type="Rhea" id="RHEA:24000"/>
        <dbReference type="Rhea" id="RHEA-COMP:10131"/>
        <dbReference type="Rhea" id="RHEA-COMP:10132"/>
        <dbReference type="Rhea" id="RHEA-COMP:11367"/>
        <dbReference type="Rhea" id="RHEA-COMP:11368"/>
        <dbReference type="ChEBI" id="CHEBI:29950"/>
        <dbReference type="ChEBI" id="CHEBI:82612"/>
        <dbReference type="ChEBI" id="CHEBI:85445"/>
        <dbReference type="ChEBI" id="CHEBI:85448"/>
        <dbReference type="EC" id="2.1.1.63"/>
    </reaction>
</comment>
<dbReference type="RefSeq" id="XP_024731585.1">
    <property type="nucleotide sequence ID" value="XM_024877247.1"/>
</dbReference>
<accession>A0A2J6SV82</accession>
<feature type="compositionally biased region" description="Basic and acidic residues" evidence="12">
    <location>
        <begin position="169"/>
        <end position="178"/>
    </location>
</feature>
<dbReference type="EMBL" id="KZ613859">
    <property type="protein sequence ID" value="PMD54681.1"/>
    <property type="molecule type" value="Genomic_DNA"/>
</dbReference>
<dbReference type="PROSITE" id="PS00374">
    <property type="entry name" value="MGMT"/>
    <property type="match status" value="1"/>
</dbReference>
<dbReference type="Proteomes" id="UP000235371">
    <property type="component" value="Unassembled WGS sequence"/>
</dbReference>
<dbReference type="GO" id="GO:0032259">
    <property type="term" value="P:methylation"/>
    <property type="evidence" value="ECO:0007669"/>
    <property type="project" value="UniProtKB-KW"/>
</dbReference>
<gene>
    <name evidence="14" type="ORF">K444DRAFT_569838</name>
</gene>
<sequence>MLSEIHTQEPIMAPPDSELGRLQEEWKEMFQKTLPGAATSKTSSEFKWPVHVDHCFARIILDSTVGIDTPWMEKIKSPAYKNMSREQLESSIELGRKILDGEADLVELDNRSLRLRGKEEKASGKASGKIDGVSFAKRKREVDDGEKEVKKKKSPPRAWEPSDQTKSGQHPEKPLDKKEKEDFTLWLKKIALSEKSSFQKKVLTVLCQVPRGRYTTYAAISKYLSSSPRAVGNALRNNPFAPHVPCHRVLASGGGLGGFHGSWGRNGKEGLHDEKKRKLLREEGVKFDGKGKVVGSPWERFS</sequence>
<dbReference type="PANTHER" id="PTHR10815">
    <property type="entry name" value="METHYLATED-DNA--PROTEIN-CYSTEINE METHYLTRANSFERASE"/>
    <property type="match status" value="1"/>
</dbReference>
<dbReference type="InterPro" id="IPR001497">
    <property type="entry name" value="MethylDNA_cys_MeTrfase_AS"/>
</dbReference>
<evidence type="ECO:0000256" key="12">
    <source>
        <dbReference type="SAM" id="MobiDB-lite"/>
    </source>
</evidence>
<evidence type="ECO:0000256" key="3">
    <source>
        <dbReference type="ARBA" id="ARBA00011918"/>
    </source>
</evidence>
<comment type="similarity">
    <text evidence="2">Belongs to the MGMT family.</text>
</comment>
<dbReference type="CDD" id="cd06445">
    <property type="entry name" value="ATase"/>
    <property type="match status" value="1"/>
</dbReference>
<keyword evidence="15" id="KW-1185">Reference proteome</keyword>
<name>A0A2J6SV82_9HELO</name>
<evidence type="ECO:0000259" key="13">
    <source>
        <dbReference type="Pfam" id="PF01035"/>
    </source>
</evidence>
<protein>
    <recommendedName>
        <fullName evidence="4">Methylated-DNA--protein-cysteine methyltransferase</fullName>
        <ecNumber evidence="3">2.1.1.63</ecNumber>
    </recommendedName>
    <alternativeName>
        <fullName evidence="9">6-O-methylguanine-DNA methyltransferase</fullName>
    </alternativeName>
    <alternativeName>
        <fullName evidence="10">O-6-methylguanine-DNA-alkyltransferase</fullName>
    </alternativeName>
</protein>
<dbReference type="NCBIfam" id="TIGR00589">
    <property type="entry name" value="ogt"/>
    <property type="match status" value="1"/>
</dbReference>
<dbReference type="OrthoDB" id="1907495at2759"/>
<dbReference type="InterPro" id="IPR036217">
    <property type="entry name" value="MethylDNA_cys_MeTrfase_DNAb"/>
</dbReference>
<dbReference type="GO" id="GO:0006281">
    <property type="term" value="P:DNA repair"/>
    <property type="evidence" value="ECO:0007669"/>
    <property type="project" value="UniProtKB-KW"/>
</dbReference>
<evidence type="ECO:0000256" key="6">
    <source>
        <dbReference type="ARBA" id="ARBA00022679"/>
    </source>
</evidence>
<evidence type="ECO:0000256" key="2">
    <source>
        <dbReference type="ARBA" id="ARBA00008711"/>
    </source>
</evidence>
<organism evidence="14 15">
    <name type="scientific">Hyaloscypha bicolor E</name>
    <dbReference type="NCBI Taxonomy" id="1095630"/>
    <lineage>
        <taxon>Eukaryota</taxon>
        <taxon>Fungi</taxon>
        <taxon>Dikarya</taxon>
        <taxon>Ascomycota</taxon>
        <taxon>Pezizomycotina</taxon>
        <taxon>Leotiomycetes</taxon>
        <taxon>Helotiales</taxon>
        <taxon>Hyaloscyphaceae</taxon>
        <taxon>Hyaloscypha</taxon>
        <taxon>Hyaloscypha bicolor</taxon>
    </lineage>
</organism>
<dbReference type="PANTHER" id="PTHR10815:SF13">
    <property type="entry name" value="METHYLATED-DNA--PROTEIN-CYSTEINE METHYLTRANSFERASE"/>
    <property type="match status" value="1"/>
</dbReference>
<dbReference type="GeneID" id="36585324"/>
<comment type="catalytic activity">
    <reaction evidence="1">
        <text>a 4-O-methyl-thymidine in DNA + L-cysteinyl-[protein] = a thymidine in DNA + S-methyl-L-cysteinyl-[protein]</text>
        <dbReference type="Rhea" id="RHEA:53428"/>
        <dbReference type="Rhea" id="RHEA-COMP:10131"/>
        <dbReference type="Rhea" id="RHEA-COMP:10132"/>
        <dbReference type="Rhea" id="RHEA-COMP:13555"/>
        <dbReference type="Rhea" id="RHEA-COMP:13556"/>
        <dbReference type="ChEBI" id="CHEBI:29950"/>
        <dbReference type="ChEBI" id="CHEBI:82612"/>
        <dbReference type="ChEBI" id="CHEBI:137386"/>
        <dbReference type="ChEBI" id="CHEBI:137387"/>
        <dbReference type="EC" id="2.1.1.63"/>
    </reaction>
</comment>
<feature type="region of interest" description="Disordered" evidence="12">
    <location>
        <begin position="136"/>
        <end position="178"/>
    </location>
</feature>
<evidence type="ECO:0000256" key="8">
    <source>
        <dbReference type="ARBA" id="ARBA00023204"/>
    </source>
</evidence>
<keyword evidence="8" id="KW-0234">DNA repair</keyword>
<evidence type="ECO:0000256" key="9">
    <source>
        <dbReference type="ARBA" id="ARBA00030795"/>
    </source>
</evidence>
<dbReference type="AlphaFoldDB" id="A0A2J6SV82"/>